<accession>A0A2G9S5P0</accession>
<proteinExistence type="predicted"/>
<dbReference type="Proteomes" id="UP000228934">
    <property type="component" value="Unassembled WGS sequence"/>
</dbReference>
<protein>
    <submittedName>
        <fullName evidence="2">Uncharacterized protein</fullName>
    </submittedName>
</protein>
<organism evidence="2 3">
    <name type="scientific">Aquarana catesbeiana</name>
    <name type="common">American bullfrog</name>
    <name type="synonym">Rana catesbeiana</name>
    <dbReference type="NCBI Taxonomy" id="8400"/>
    <lineage>
        <taxon>Eukaryota</taxon>
        <taxon>Metazoa</taxon>
        <taxon>Chordata</taxon>
        <taxon>Craniata</taxon>
        <taxon>Vertebrata</taxon>
        <taxon>Euteleostomi</taxon>
        <taxon>Amphibia</taxon>
        <taxon>Batrachia</taxon>
        <taxon>Anura</taxon>
        <taxon>Neobatrachia</taxon>
        <taxon>Ranoidea</taxon>
        <taxon>Ranidae</taxon>
        <taxon>Aquarana</taxon>
    </lineage>
</organism>
<reference evidence="3" key="1">
    <citation type="journal article" date="2017" name="Nat. Commun.">
        <title>The North American bullfrog draft genome provides insight into hormonal regulation of long noncoding RNA.</title>
        <authorList>
            <person name="Hammond S.A."/>
            <person name="Warren R.L."/>
            <person name="Vandervalk B.P."/>
            <person name="Kucuk E."/>
            <person name="Khan H."/>
            <person name="Gibb E.A."/>
            <person name="Pandoh P."/>
            <person name="Kirk H."/>
            <person name="Zhao Y."/>
            <person name="Jones M."/>
            <person name="Mungall A.J."/>
            <person name="Coope R."/>
            <person name="Pleasance S."/>
            <person name="Moore R.A."/>
            <person name="Holt R.A."/>
            <person name="Round J.M."/>
            <person name="Ohora S."/>
            <person name="Walle B.V."/>
            <person name="Veldhoen N."/>
            <person name="Helbing C.C."/>
            <person name="Birol I."/>
        </authorList>
    </citation>
    <scope>NUCLEOTIDE SEQUENCE [LARGE SCALE GENOMIC DNA]</scope>
</reference>
<keyword evidence="3" id="KW-1185">Reference proteome</keyword>
<evidence type="ECO:0000313" key="2">
    <source>
        <dbReference type="EMBL" id="PIO35446.1"/>
    </source>
</evidence>
<dbReference type="AlphaFoldDB" id="A0A2G9S5P0"/>
<sequence>MAEKEQVHEDSSSNDESPEPRTSRSRRRFKASNMSFVEMVGILKRADYDGKHGPYPNPNVRKTKIMAKVVKSLHRNFWVRQSKDQLRKRWSDLQLREHDQCRRIKRVLQKKWEKKSCLQLGTLPKQTIVRHVQAMFHITISAVKYLCAKYTFFIHIGEKRIRTSEDARDPQPPKEREITKPQPQDVEEGEVYDLGEIVTTTGDVDVVEEETHFISASAHVLIGEIMVCNHDLQKIKKDINDVEKRLKNIIDVLGRI</sequence>
<feature type="compositionally biased region" description="Basic and acidic residues" evidence="1">
    <location>
        <begin position="163"/>
        <end position="179"/>
    </location>
</feature>
<feature type="region of interest" description="Disordered" evidence="1">
    <location>
        <begin position="1"/>
        <end position="30"/>
    </location>
</feature>
<evidence type="ECO:0000256" key="1">
    <source>
        <dbReference type="SAM" id="MobiDB-lite"/>
    </source>
</evidence>
<feature type="compositionally biased region" description="Basic and acidic residues" evidence="1">
    <location>
        <begin position="1"/>
        <end position="11"/>
    </location>
</feature>
<feature type="region of interest" description="Disordered" evidence="1">
    <location>
        <begin position="163"/>
        <end position="186"/>
    </location>
</feature>
<gene>
    <name evidence="2" type="ORF">AB205_0121150</name>
</gene>
<dbReference type="EMBL" id="KV925778">
    <property type="protein sequence ID" value="PIO35446.1"/>
    <property type="molecule type" value="Genomic_DNA"/>
</dbReference>
<name>A0A2G9S5P0_AQUCT</name>
<evidence type="ECO:0000313" key="3">
    <source>
        <dbReference type="Proteomes" id="UP000228934"/>
    </source>
</evidence>